<dbReference type="GO" id="GO:0007156">
    <property type="term" value="P:homophilic cell adhesion via plasma membrane adhesion molecules"/>
    <property type="evidence" value="ECO:0007669"/>
    <property type="project" value="TreeGrafter"/>
</dbReference>
<gene>
    <name evidence="1" type="ORF">J1605_015744</name>
</gene>
<reference evidence="1 2" key="1">
    <citation type="submission" date="2022-11" db="EMBL/GenBank/DDBJ databases">
        <title>Whole genome sequence of Eschrichtius robustus ER-17-0199.</title>
        <authorList>
            <person name="Bruniche-Olsen A."/>
            <person name="Black A.N."/>
            <person name="Fields C.J."/>
            <person name="Walden K."/>
            <person name="Dewoody J.A."/>
        </authorList>
    </citation>
    <scope>NUCLEOTIDE SEQUENCE [LARGE SCALE GENOMIC DNA]</scope>
    <source>
        <strain evidence="1">ER-17-0199</strain>
        <tissue evidence="1">Blubber</tissue>
    </source>
</reference>
<dbReference type="SUPFAM" id="SSF48726">
    <property type="entry name" value="Immunoglobulin"/>
    <property type="match status" value="2"/>
</dbReference>
<dbReference type="InterPro" id="IPR036179">
    <property type="entry name" value="Ig-like_dom_sf"/>
</dbReference>
<dbReference type="GO" id="GO:0005886">
    <property type="term" value="C:plasma membrane"/>
    <property type="evidence" value="ECO:0007669"/>
    <property type="project" value="TreeGrafter"/>
</dbReference>
<evidence type="ECO:0000313" key="2">
    <source>
        <dbReference type="Proteomes" id="UP001159641"/>
    </source>
</evidence>
<dbReference type="Gene3D" id="2.60.40.10">
    <property type="entry name" value="Immunoglobulins"/>
    <property type="match status" value="1"/>
</dbReference>
<dbReference type="Proteomes" id="UP001159641">
    <property type="component" value="Unassembled WGS sequence"/>
</dbReference>
<evidence type="ECO:0000313" key="1">
    <source>
        <dbReference type="EMBL" id="KAJ8776182.1"/>
    </source>
</evidence>
<comment type="caution">
    <text evidence="1">The sequence shown here is derived from an EMBL/GenBank/DDBJ whole genome shotgun (WGS) entry which is preliminary data.</text>
</comment>
<sequence length="140" mass="15129">MKRQRPGEQDLFWCRGPGAVLAHISGVTSSKPGASLVYPMPSRNVSLRLQGLQEKDSGPYLCSVNLQDSQGTVRGHSSKTLELNVLVPPAPPSCRLRGVPHVGTNVTLRCQSPRSKPAAQYQWVRSPPSSQVFFAPVSAP</sequence>
<dbReference type="InterPro" id="IPR013783">
    <property type="entry name" value="Ig-like_fold"/>
</dbReference>
<protein>
    <recommendedName>
        <fullName evidence="3">Endothelial cell-selective adhesion molecule</fullName>
    </recommendedName>
</protein>
<dbReference type="PANTHER" id="PTHR44549">
    <property type="entry name" value="ENDOTHELIAL CELL-SELECTIVE ADHESION MOLECULE"/>
    <property type="match status" value="1"/>
</dbReference>
<dbReference type="GO" id="GO:0005912">
    <property type="term" value="C:adherens junction"/>
    <property type="evidence" value="ECO:0007669"/>
    <property type="project" value="TreeGrafter"/>
</dbReference>
<keyword evidence="2" id="KW-1185">Reference proteome</keyword>
<dbReference type="EMBL" id="JAIQCJ010002444">
    <property type="protein sequence ID" value="KAJ8776182.1"/>
    <property type="molecule type" value="Genomic_DNA"/>
</dbReference>
<dbReference type="GO" id="GO:0098632">
    <property type="term" value="F:cell-cell adhesion mediator activity"/>
    <property type="evidence" value="ECO:0007669"/>
    <property type="project" value="TreeGrafter"/>
</dbReference>
<evidence type="ECO:0008006" key="3">
    <source>
        <dbReference type="Google" id="ProtNLM"/>
    </source>
</evidence>
<dbReference type="AlphaFoldDB" id="A0AB34GAL1"/>
<proteinExistence type="predicted"/>
<name>A0AB34GAL1_ESCRO</name>
<dbReference type="InterPro" id="IPR042757">
    <property type="entry name" value="ESAM"/>
</dbReference>
<dbReference type="PANTHER" id="PTHR44549:SF1">
    <property type="entry name" value="ENDOTHELIAL CELL-SELECTIVE ADHESION MOLECULE"/>
    <property type="match status" value="1"/>
</dbReference>
<organism evidence="1 2">
    <name type="scientific">Eschrichtius robustus</name>
    <name type="common">California gray whale</name>
    <name type="synonym">Eschrichtius gibbosus</name>
    <dbReference type="NCBI Taxonomy" id="9764"/>
    <lineage>
        <taxon>Eukaryota</taxon>
        <taxon>Metazoa</taxon>
        <taxon>Chordata</taxon>
        <taxon>Craniata</taxon>
        <taxon>Vertebrata</taxon>
        <taxon>Euteleostomi</taxon>
        <taxon>Mammalia</taxon>
        <taxon>Eutheria</taxon>
        <taxon>Laurasiatheria</taxon>
        <taxon>Artiodactyla</taxon>
        <taxon>Whippomorpha</taxon>
        <taxon>Cetacea</taxon>
        <taxon>Mysticeti</taxon>
        <taxon>Eschrichtiidae</taxon>
        <taxon>Eschrichtius</taxon>
    </lineage>
</organism>
<accession>A0AB34GAL1</accession>